<dbReference type="PANTHER" id="PTHR47245:SF2">
    <property type="entry name" value="PEPTIDYL-PROLYL CIS-TRANS ISOMERASE HP_0175-RELATED"/>
    <property type="match status" value="1"/>
</dbReference>
<dbReference type="AlphaFoldDB" id="A0A1G2Q5P2"/>
<keyword evidence="2" id="KW-0812">Transmembrane</keyword>
<gene>
    <name evidence="4" type="ORF">A2388_03570</name>
</gene>
<dbReference type="InterPro" id="IPR027304">
    <property type="entry name" value="Trigger_fact/SurA_dom_sf"/>
</dbReference>
<dbReference type="SUPFAM" id="SSF54534">
    <property type="entry name" value="FKBP-like"/>
    <property type="match status" value="1"/>
</dbReference>
<feature type="transmembrane region" description="Helical" evidence="2">
    <location>
        <begin position="100"/>
        <end position="118"/>
    </location>
</feature>
<name>A0A1G2Q5P2_9BACT</name>
<dbReference type="InterPro" id="IPR000297">
    <property type="entry name" value="PPIase_PpiC"/>
</dbReference>
<dbReference type="SUPFAM" id="SSF109998">
    <property type="entry name" value="Triger factor/SurA peptide-binding domain-like"/>
    <property type="match status" value="1"/>
</dbReference>
<dbReference type="EMBL" id="MHTC01000003">
    <property type="protein sequence ID" value="OHA55887.1"/>
    <property type="molecule type" value="Genomic_DNA"/>
</dbReference>
<evidence type="ECO:0000256" key="1">
    <source>
        <dbReference type="PROSITE-ProRule" id="PRU00278"/>
    </source>
</evidence>
<accession>A0A1G2Q5P2</accession>
<comment type="caution">
    <text evidence="4">The sequence shown here is derived from an EMBL/GenBank/DDBJ whole genome shotgun (WGS) entry which is preliminary data.</text>
</comment>
<keyword evidence="2" id="KW-0472">Membrane</keyword>
<protein>
    <recommendedName>
        <fullName evidence="3">PpiC domain-containing protein</fullName>
    </recommendedName>
</protein>
<evidence type="ECO:0000313" key="5">
    <source>
        <dbReference type="Proteomes" id="UP000177575"/>
    </source>
</evidence>
<dbReference type="PROSITE" id="PS50198">
    <property type="entry name" value="PPIC_PPIASE_2"/>
    <property type="match status" value="1"/>
</dbReference>
<dbReference type="Gene3D" id="3.10.50.40">
    <property type="match status" value="1"/>
</dbReference>
<reference evidence="4 5" key="1">
    <citation type="journal article" date="2016" name="Nat. Commun.">
        <title>Thousands of microbial genomes shed light on interconnected biogeochemical processes in an aquifer system.</title>
        <authorList>
            <person name="Anantharaman K."/>
            <person name="Brown C.T."/>
            <person name="Hug L.A."/>
            <person name="Sharon I."/>
            <person name="Castelle C.J."/>
            <person name="Probst A.J."/>
            <person name="Thomas B.C."/>
            <person name="Singh A."/>
            <person name="Wilkins M.J."/>
            <person name="Karaoz U."/>
            <person name="Brodie E.L."/>
            <person name="Williams K.H."/>
            <person name="Hubbard S.S."/>
            <person name="Banfield J.F."/>
        </authorList>
    </citation>
    <scope>NUCLEOTIDE SEQUENCE [LARGE SCALE GENOMIC DNA]</scope>
</reference>
<keyword evidence="1" id="KW-0413">Isomerase</keyword>
<sequence>MASKKPKKKSIKDSDTIKQLELKAKLEKEVSALTTVNSAQPTEPDMPSQQKIWRRALLEEIKASEQPEVKPEVKVNEISPVDNTENLKQRLHVKKSKKRLLFLAPLLALVVYVGLYLLRVDNYYSALPKFMPWPVAIAGNKVIWLDELKKQAALVQKFKVTTDTESLALNHIIEENLITDNFNKNNLSLPYSLVAQQLAGLAQEFGSPQDFADYLYATYQVTGQDFSQFILEPYLRRLVLQEYLSQDATSLGRAEAKANAIGQKINANELSFAQGAKEFSNDTLSADQGGDLGWFSWGTMLPEFEAALRNLAVGEISPPVRTRYGYHLIKLDEISGSIPDNDETSAEPGSVRASHIFIQVVDFEAWLAQQKNETFKLYLLPLKR</sequence>
<dbReference type="PANTHER" id="PTHR47245">
    <property type="entry name" value="PEPTIDYLPROLYL ISOMERASE"/>
    <property type="match status" value="1"/>
</dbReference>
<dbReference type="Pfam" id="PF00639">
    <property type="entry name" value="Rotamase"/>
    <property type="match status" value="1"/>
</dbReference>
<dbReference type="InterPro" id="IPR046357">
    <property type="entry name" value="PPIase_dom_sf"/>
</dbReference>
<organism evidence="4 5">
    <name type="scientific">Candidatus Veblenbacteria bacterium RIFOXYB1_FULL_43_13</name>
    <dbReference type="NCBI Taxonomy" id="1802426"/>
    <lineage>
        <taxon>Bacteria</taxon>
        <taxon>Candidatus Vebleniibacteriota</taxon>
    </lineage>
</organism>
<keyword evidence="2" id="KW-1133">Transmembrane helix</keyword>
<evidence type="ECO:0000256" key="2">
    <source>
        <dbReference type="SAM" id="Phobius"/>
    </source>
</evidence>
<dbReference type="Proteomes" id="UP000177575">
    <property type="component" value="Unassembled WGS sequence"/>
</dbReference>
<proteinExistence type="predicted"/>
<dbReference type="GO" id="GO:0003755">
    <property type="term" value="F:peptidyl-prolyl cis-trans isomerase activity"/>
    <property type="evidence" value="ECO:0007669"/>
    <property type="project" value="UniProtKB-KW"/>
</dbReference>
<feature type="domain" description="PpiC" evidence="3">
    <location>
        <begin position="235"/>
        <end position="333"/>
    </location>
</feature>
<evidence type="ECO:0000313" key="4">
    <source>
        <dbReference type="EMBL" id="OHA55887.1"/>
    </source>
</evidence>
<dbReference type="InterPro" id="IPR050245">
    <property type="entry name" value="PrsA_foldase"/>
</dbReference>
<evidence type="ECO:0000259" key="3">
    <source>
        <dbReference type="PROSITE" id="PS50198"/>
    </source>
</evidence>
<keyword evidence="1" id="KW-0697">Rotamase</keyword>